<dbReference type="EMBL" id="CACVBM020001396">
    <property type="protein sequence ID" value="CAA7048813.1"/>
    <property type="molecule type" value="Genomic_DNA"/>
</dbReference>
<protein>
    <submittedName>
        <fullName evidence="1">Uncharacterized protein</fullName>
    </submittedName>
</protein>
<organism evidence="1 2">
    <name type="scientific">Microthlaspi erraticum</name>
    <dbReference type="NCBI Taxonomy" id="1685480"/>
    <lineage>
        <taxon>Eukaryota</taxon>
        <taxon>Viridiplantae</taxon>
        <taxon>Streptophyta</taxon>
        <taxon>Embryophyta</taxon>
        <taxon>Tracheophyta</taxon>
        <taxon>Spermatophyta</taxon>
        <taxon>Magnoliopsida</taxon>
        <taxon>eudicotyledons</taxon>
        <taxon>Gunneridae</taxon>
        <taxon>Pentapetalae</taxon>
        <taxon>rosids</taxon>
        <taxon>malvids</taxon>
        <taxon>Brassicales</taxon>
        <taxon>Brassicaceae</taxon>
        <taxon>Coluteocarpeae</taxon>
        <taxon>Microthlaspi</taxon>
    </lineage>
</organism>
<name>A0A6D2KHV0_9BRAS</name>
<comment type="caution">
    <text evidence="1">The sequence shown here is derived from an EMBL/GenBank/DDBJ whole genome shotgun (WGS) entry which is preliminary data.</text>
</comment>
<proteinExistence type="predicted"/>
<accession>A0A6D2KHV0</accession>
<dbReference type="AlphaFoldDB" id="A0A6D2KHV0"/>
<gene>
    <name evidence="1" type="ORF">MERR_LOCUS36048</name>
</gene>
<evidence type="ECO:0000313" key="2">
    <source>
        <dbReference type="Proteomes" id="UP000467841"/>
    </source>
</evidence>
<dbReference type="Proteomes" id="UP000467841">
    <property type="component" value="Unassembled WGS sequence"/>
</dbReference>
<evidence type="ECO:0000313" key="1">
    <source>
        <dbReference type="EMBL" id="CAA7048813.1"/>
    </source>
</evidence>
<keyword evidence="2" id="KW-1185">Reference proteome</keyword>
<reference evidence="1" key="1">
    <citation type="submission" date="2020-01" db="EMBL/GenBank/DDBJ databases">
        <authorList>
            <person name="Mishra B."/>
        </authorList>
    </citation>
    <scope>NUCLEOTIDE SEQUENCE [LARGE SCALE GENOMIC DNA]</scope>
</reference>
<sequence>MRDARPNMDQQAKAVAMHFKPAHAITYVDRLNQLHQANSALAGLDFATLNVGINVAIKAVRKSFLAEVDIVSPLPIRYCANVNTLAKFVLMFLE</sequence>